<gene>
    <name evidence="3" type="ORF">CBR_g47975</name>
</gene>
<dbReference type="Proteomes" id="UP000265515">
    <property type="component" value="Unassembled WGS sequence"/>
</dbReference>
<evidence type="ECO:0000256" key="2">
    <source>
        <dbReference type="SAM" id="SignalP"/>
    </source>
</evidence>
<keyword evidence="2" id="KW-0732">Signal</keyword>
<reference evidence="3 4" key="1">
    <citation type="journal article" date="2018" name="Cell">
        <title>The Chara Genome: Secondary Complexity and Implications for Plant Terrestrialization.</title>
        <authorList>
            <person name="Nishiyama T."/>
            <person name="Sakayama H."/>
            <person name="Vries J.D."/>
            <person name="Buschmann H."/>
            <person name="Saint-Marcoux D."/>
            <person name="Ullrich K.K."/>
            <person name="Haas F.B."/>
            <person name="Vanderstraeten L."/>
            <person name="Becker D."/>
            <person name="Lang D."/>
            <person name="Vosolsobe S."/>
            <person name="Rombauts S."/>
            <person name="Wilhelmsson P.K.I."/>
            <person name="Janitza P."/>
            <person name="Kern R."/>
            <person name="Heyl A."/>
            <person name="Rumpler F."/>
            <person name="Villalobos L.I.A.C."/>
            <person name="Clay J.M."/>
            <person name="Skokan R."/>
            <person name="Toyoda A."/>
            <person name="Suzuki Y."/>
            <person name="Kagoshima H."/>
            <person name="Schijlen E."/>
            <person name="Tajeshwar N."/>
            <person name="Catarino B."/>
            <person name="Hetherington A.J."/>
            <person name="Saltykova A."/>
            <person name="Bonnot C."/>
            <person name="Breuninger H."/>
            <person name="Symeonidi A."/>
            <person name="Radhakrishnan G.V."/>
            <person name="Van Nieuwerburgh F."/>
            <person name="Deforce D."/>
            <person name="Chang C."/>
            <person name="Karol K.G."/>
            <person name="Hedrich R."/>
            <person name="Ulvskov P."/>
            <person name="Glockner G."/>
            <person name="Delwiche C.F."/>
            <person name="Petrasek J."/>
            <person name="Van de Peer Y."/>
            <person name="Friml J."/>
            <person name="Beilby M."/>
            <person name="Dolan L."/>
            <person name="Kohara Y."/>
            <person name="Sugano S."/>
            <person name="Fujiyama A."/>
            <person name="Delaux P.-M."/>
            <person name="Quint M."/>
            <person name="TheiBen G."/>
            <person name="Hagemann M."/>
            <person name="Harholt J."/>
            <person name="Dunand C."/>
            <person name="Zachgo S."/>
            <person name="Langdale J."/>
            <person name="Maumus F."/>
            <person name="Straeten D.V.D."/>
            <person name="Gould S.B."/>
            <person name="Rensing S.A."/>
        </authorList>
    </citation>
    <scope>NUCLEOTIDE SEQUENCE [LARGE SCALE GENOMIC DNA]</scope>
    <source>
        <strain evidence="3 4">S276</strain>
    </source>
</reference>
<evidence type="ECO:0000313" key="3">
    <source>
        <dbReference type="EMBL" id="GBG88504.1"/>
    </source>
</evidence>
<evidence type="ECO:0000256" key="1">
    <source>
        <dbReference type="SAM" id="MobiDB-lite"/>
    </source>
</evidence>
<comment type="caution">
    <text evidence="3">The sequence shown here is derived from an EMBL/GenBank/DDBJ whole genome shotgun (WGS) entry which is preliminary data.</text>
</comment>
<keyword evidence="4" id="KW-1185">Reference proteome</keyword>
<feature type="signal peptide" evidence="2">
    <location>
        <begin position="1"/>
        <end position="28"/>
    </location>
</feature>
<protein>
    <submittedName>
        <fullName evidence="3">Uncharacterized protein</fullName>
    </submittedName>
</protein>
<feature type="region of interest" description="Disordered" evidence="1">
    <location>
        <begin position="30"/>
        <end position="54"/>
    </location>
</feature>
<sequence>MTMAMAKGRAWLTLFLLLASTFAAGAFAKSSAKGRKSLGADTSHLSTTDKDDYSKREVLQKEEEATVCETAADMPLGCVPACTGKGPDIAVNGNGELVT</sequence>
<evidence type="ECO:0000313" key="4">
    <source>
        <dbReference type="Proteomes" id="UP000265515"/>
    </source>
</evidence>
<proteinExistence type="predicted"/>
<dbReference type="Gramene" id="GBG88504">
    <property type="protein sequence ID" value="GBG88504"/>
    <property type="gene ID" value="CBR_g47975"/>
</dbReference>
<organism evidence="3 4">
    <name type="scientific">Chara braunii</name>
    <name type="common">Braun's stonewort</name>
    <dbReference type="NCBI Taxonomy" id="69332"/>
    <lineage>
        <taxon>Eukaryota</taxon>
        <taxon>Viridiplantae</taxon>
        <taxon>Streptophyta</taxon>
        <taxon>Charophyceae</taxon>
        <taxon>Charales</taxon>
        <taxon>Characeae</taxon>
        <taxon>Chara</taxon>
    </lineage>
</organism>
<dbReference type="AlphaFoldDB" id="A0A388M1R6"/>
<feature type="chain" id="PRO_5017432298" evidence="2">
    <location>
        <begin position="29"/>
        <end position="99"/>
    </location>
</feature>
<name>A0A388M1R6_CHABU</name>
<accession>A0A388M1R6</accession>
<dbReference type="EMBL" id="BFEA01000677">
    <property type="protein sequence ID" value="GBG88504.1"/>
    <property type="molecule type" value="Genomic_DNA"/>
</dbReference>